<dbReference type="Gene3D" id="3.40.50.150">
    <property type="entry name" value="Vaccinia Virus protein VP39"/>
    <property type="match status" value="1"/>
</dbReference>
<sequence>MGFFHEKENVEKYIKMAEGFDGKELIKELTDFLPTQSSILEIGIGPGVDFLILEQYFQVTGSDNSQVFVDRFKQRHPSANVLNLDAVSLKTEIKYQGLYSNKVLHHLSRDQLKQSILRQADILQTNGIICHSFWQGDKEENMDGLLFIYYTMEQLQALFQEHFQILKMEQYQEMEPNDSIYLIAKKK</sequence>
<accession>A0ABY6HMW4</accession>
<evidence type="ECO:0000313" key="3">
    <source>
        <dbReference type="Proteomes" id="UP001208689"/>
    </source>
</evidence>
<keyword evidence="3" id="KW-1185">Reference proteome</keyword>
<dbReference type="Proteomes" id="UP001208689">
    <property type="component" value="Chromosome"/>
</dbReference>
<feature type="domain" description="Methyltransferase" evidence="1">
    <location>
        <begin position="39"/>
        <end position="127"/>
    </location>
</feature>
<dbReference type="EMBL" id="CP104013">
    <property type="protein sequence ID" value="UYP44845.1"/>
    <property type="molecule type" value="Genomic_DNA"/>
</dbReference>
<evidence type="ECO:0000313" key="2">
    <source>
        <dbReference type="EMBL" id="UYP44845.1"/>
    </source>
</evidence>
<dbReference type="InterPro" id="IPR029063">
    <property type="entry name" value="SAM-dependent_MTases_sf"/>
</dbReference>
<gene>
    <name evidence="2" type="ORF">NEF87_001130</name>
</gene>
<name>A0ABY6HMW4_9ARCH</name>
<evidence type="ECO:0000259" key="1">
    <source>
        <dbReference type="Pfam" id="PF13649"/>
    </source>
</evidence>
<dbReference type="InterPro" id="IPR041698">
    <property type="entry name" value="Methyltransf_25"/>
</dbReference>
<reference evidence="2" key="1">
    <citation type="submission" date="2022-09" db="EMBL/GenBank/DDBJ databases">
        <title>Actin cytoskeleton and complex cell architecture in an #Asgard archaeon.</title>
        <authorList>
            <person name="Ponce Toledo R.I."/>
            <person name="Schleper C."/>
            <person name="Rodrigues Oliveira T."/>
            <person name="Wollweber F."/>
            <person name="Xu J."/>
            <person name="Rittmann S."/>
            <person name="Klingl A."/>
            <person name="Pilhofer M."/>
        </authorList>
    </citation>
    <scope>NUCLEOTIDE SEQUENCE</scope>
    <source>
        <strain evidence="2">B-35</strain>
    </source>
</reference>
<protein>
    <recommendedName>
        <fullName evidence="1">Methyltransferase domain-containing protein</fullName>
    </recommendedName>
</protein>
<proteinExistence type="predicted"/>
<dbReference type="Pfam" id="PF13649">
    <property type="entry name" value="Methyltransf_25"/>
    <property type="match status" value="1"/>
</dbReference>
<organism evidence="2 3">
    <name type="scientific">Candidatus Lokiarchaeum ossiferum</name>
    <dbReference type="NCBI Taxonomy" id="2951803"/>
    <lineage>
        <taxon>Archaea</taxon>
        <taxon>Promethearchaeati</taxon>
        <taxon>Promethearchaeota</taxon>
        <taxon>Promethearchaeia</taxon>
        <taxon>Promethearchaeales</taxon>
        <taxon>Promethearchaeaceae</taxon>
        <taxon>Candidatus Lokiarchaeum</taxon>
    </lineage>
</organism>
<dbReference type="SUPFAM" id="SSF53335">
    <property type="entry name" value="S-adenosyl-L-methionine-dependent methyltransferases"/>
    <property type="match status" value="1"/>
</dbReference>